<dbReference type="EMBL" id="UINC01031462">
    <property type="protein sequence ID" value="SVB17552.1"/>
    <property type="molecule type" value="Genomic_DNA"/>
</dbReference>
<keyword evidence="1" id="KW-1133">Transmembrane helix</keyword>
<keyword evidence="1" id="KW-0472">Membrane</keyword>
<keyword evidence="1" id="KW-0812">Transmembrane</keyword>
<feature type="transmembrane region" description="Helical" evidence="1">
    <location>
        <begin position="20"/>
        <end position="38"/>
    </location>
</feature>
<organism evidence="2">
    <name type="scientific">marine metagenome</name>
    <dbReference type="NCBI Taxonomy" id="408172"/>
    <lineage>
        <taxon>unclassified sequences</taxon>
        <taxon>metagenomes</taxon>
        <taxon>ecological metagenomes</taxon>
    </lineage>
</organism>
<evidence type="ECO:0000313" key="2">
    <source>
        <dbReference type="EMBL" id="SVB17552.1"/>
    </source>
</evidence>
<proteinExistence type="predicted"/>
<dbReference type="AlphaFoldDB" id="A0A382BVM2"/>
<name>A0A382BVM2_9ZZZZ</name>
<evidence type="ECO:0000256" key="1">
    <source>
        <dbReference type="SAM" id="Phobius"/>
    </source>
</evidence>
<protein>
    <submittedName>
        <fullName evidence="2">Uncharacterized protein</fullName>
    </submittedName>
</protein>
<gene>
    <name evidence="2" type="ORF">METZ01_LOCUS170406</name>
</gene>
<reference evidence="2" key="1">
    <citation type="submission" date="2018-05" db="EMBL/GenBank/DDBJ databases">
        <authorList>
            <person name="Lanie J.A."/>
            <person name="Ng W.-L."/>
            <person name="Kazmierczak K.M."/>
            <person name="Andrzejewski T.M."/>
            <person name="Davidsen T.M."/>
            <person name="Wayne K.J."/>
            <person name="Tettelin H."/>
            <person name="Glass J.I."/>
            <person name="Rusch D."/>
            <person name="Podicherti R."/>
            <person name="Tsui H.-C.T."/>
            <person name="Winkler M.E."/>
        </authorList>
    </citation>
    <scope>NUCLEOTIDE SEQUENCE</scope>
</reference>
<sequence>MTNQVKVSDSTAISMPMRNLISILAAVGLGVWAYFGIIERLNSIETNYILISGDIEKNTDFRIKWPLGELGALPDDAQQFMRIDHIDQQLDKINDKLEAGMHNKVNIDRLQKDVDKMMSDIEELKDKIRDNKGIK</sequence>
<accession>A0A382BVM2</accession>